<dbReference type="RefSeq" id="WP_100897409.1">
    <property type="nucleotide sequence ID" value="NZ_CAWNNC010000001.1"/>
</dbReference>
<evidence type="ECO:0000256" key="7">
    <source>
        <dbReference type="ARBA" id="ARBA00023136"/>
    </source>
</evidence>
<evidence type="ECO:0000256" key="8">
    <source>
        <dbReference type="SAM" id="Phobius"/>
    </source>
</evidence>
<evidence type="ECO:0000256" key="2">
    <source>
        <dbReference type="ARBA" id="ARBA00022448"/>
    </source>
</evidence>
<reference evidence="9 10" key="1">
    <citation type="submission" date="2017-11" db="EMBL/GenBank/DDBJ databases">
        <title>Complete genome of a free-living desiccation-tolerant cyanobacterium and its photosynthetic adaptation to extreme terrestrial habitat.</title>
        <authorList>
            <person name="Shang J."/>
        </authorList>
    </citation>
    <scope>NUCLEOTIDE SEQUENCE [LARGE SCALE GENOMIC DNA]</scope>
    <source>
        <strain evidence="9 10">CCNUN1</strain>
    </source>
</reference>
<dbReference type="InterPro" id="IPR018227">
    <property type="entry name" value="Amino_acid_transport_2"/>
</dbReference>
<keyword evidence="5 8" id="KW-0812">Transmembrane</keyword>
<evidence type="ECO:0000256" key="4">
    <source>
        <dbReference type="ARBA" id="ARBA00022519"/>
    </source>
</evidence>
<feature type="transmembrane region" description="Helical" evidence="8">
    <location>
        <begin position="349"/>
        <end position="368"/>
    </location>
</feature>
<feature type="transmembrane region" description="Helical" evidence="8">
    <location>
        <begin position="252"/>
        <end position="275"/>
    </location>
</feature>
<feature type="transmembrane region" description="Helical" evidence="8">
    <location>
        <begin position="374"/>
        <end position="393"/>
    </location>
</feature>
<keyword evidence="4" id="KW-0997">Cell inner membrane</keyword>
<keyword evidence="6 8" id="KW-1133">Transmembrane helix</keyword>
<dbReference type="GO" id="GO:0005886">
    <property type="term" value="C:plasma membrane"/>
    <property type="evidence" value="ECO:0007669"/>
    <property type="project" value="UniProtKB-SubCell"/>
</dbReference>
<feature type="transmembrane region" description="Helical" evidence="8">
    <location>
        <begin position="35"/>
        <end position="59"/>
    </location>
</feature>
<dbReference type="Pfam" id="PF03222">
    <property type="entry name" value="Trp_Tyr_perm"/>
    <property type="match status" value="1"/>
</dbReference>
<keyword evidence="7 8" id="KW-0472">Membrane</keyword>
<evidence type="ECO:0000256" key="6">
    <source>
        <dbReference type="ARBA" id="ARBA00022989"/>
    </source>
</evidence>
<feature type="transmembrane region" description="Helical" evidence="8">
    <location>
        <begin position="414"/>
        <end position="433"/>
    </location>
</feature>
<dbReference type="Proteomes" id="UP000232003">
    <property type="component" value="Chromosome"/>
</dbReference>
<evidence type="ECO:0000313" key="10">
    <source>
        <dbReference type="Proteomes" id="UP000232003"/>
    </source>
</evidence>
<dbReference type="EMBL" id="CP024785">
    <property type="protein sequence ID" value="AUB34968.1"/>
    <property type="molecule type" value="Genomic_DNA"/>
</dbReference>
<evidence type="ECO:0000313" key="9">
    <source>
        <dbReference type="EMBL" id="AUB34968.1"/>
    </source>
</evidence>
<dbReference type="OrthoDB" id="476679at2"/>
<name>A0A2K8SHR6_9NOSO</name>
<gene>
    <name evidence="9" type="ORF">COO91_00812</name>
</gene>
<keyword evidence="3" id="KW-1003">Cell membrane</keyword>
<dbReference type="AlphaFoldDB" id="A0A2K8SHR6"/>
<evidence type="ECO:0000256" key="5">
    <source>
        <dbReference type="ARBA" id="ARBA00022692"/>
    </source>
</evidence>
<evidence type="ECO:0000256" key="3">
    <source>
        <dbReference type="ARBA" id="ARBA00022475"/>
    </source>
</evidence>
<comment type="subcellular location">
    <subcellularLocation>
        <location evidence="1">Cell inner membrane</location>
        <topology evidence="1">Multi-pass membrane protein</topology>
    </subcellularLocation>
</comment>
<dbReference type="GO" id="GO:0003333">
    <property type="term" value="P:amino acid transmembrane transport"/>
    <property type="evidence" value="ECO:0007669"/>
    <property type="project" value="InterPro"/>
</dbReference>
<protein>
    <submittedName>
        <fullName evidence="9">TyrP, tyrosine-specific transport protein</fullName>
    </submittedName>
</protein>
<feature type="transmembrane region" description="Helical" evidence="8">
    <location>
        <begin position="185"/>
        <end position="205"/>
    </location>
</feature>
<dbReference type="KEGG" id="nfl:COO91_00812"/>
<feature type="transmembrane region" description="Helical" evidence="8">
    <location>
        <begin position="71"/>
        <end position="92"/>
    </location>
</feature>
<proteinExistence type="predicted"/>
<dbReference type="PANTHER" id="PTHR32195">
    <property type="entry name" value="OS07G0662800 PROTEIN"/>
    <property type="match status" value="1"/>
</dbReference>
<feature type="transmembrane region" description="Helical" evidence="8">
    <location>
        <begin position="217"/>
        <end position="240"/>
    </location>
</feature>
<feature type="transmembrane region" description="Helical" evidence="8">
    <location>
        <begin position="113"/>
        <end position="134"/>
    </location>
</feature>
<evidence type="ECO:0000256" key="1">
    <source>
        <dbReference type="ARBA" id="ARBA00004429"/>
    </source>
</evidence>
<sequence length="438" mass="46671">MVSIKTVLKNPEQVTRLFSHIEFDGKKLNHQPGSVLGSTALIAGTTVGAGILALPAVTLPSGIVPSTSGLIAVWLYALVSGLLVAEVTLNTIRTEGHPSIGFLAVVEKILGKVGGRLAGGAYLFMHYALLVAYIAQGGEILGSATAKIWSVQILPTWVGTTTFTLLFGGIMYLGREKFIEKLNSAFVGIVIVSFLGLLLLAGGHIQSTQLLFQNWSTLGSAISVMSVALFFQNVVPLVVTQLEGDARKIRQSIFIGSVIPLIMFLAWNAVILGSISPEMLDGTSNGRSVFDPLQVLRAGGAGEWLGVLVSIFSEFAIATSFIGFVYGLLDLLKDIFLIAQGKLFSRLPLYSLALFPPMTLGTLNPSIFFTALDYTGTFGISVLGGIIPALMSWKQRQEQKNSDSINQPLVPGGKVTLIVMLGVALAMIGRQILSIYTN</sequence>
<dbReference type="Gene3D" id="1.20.1740.10">
    <property type="entry name" value="Amino acid/polyamine transporter I"/>
    <property type="match status" value="1"/>
</dbReference>
<accession>A0A2K8SHR6</accession>
<organism evidence="9 10">
    <name type="scientific">Nostoc flagelliforme CCNUN1</name>
    <dbReference type="NCBI Taxonomy" id="2038116"/>
    <lineage>
        <taxon>Bacteria</taxon>
        <taxon>Bacillati</taxon>
        <taxon>Cyanobacteriota</taxon>
        <taxon>Cyanophyceae</taxon>
        <taxon>Nostocales</taxon>
        <taxon>Nostocaceae</taxon>
        <taxon>Nostoc</taxon>
    </lineage>
</organism>
<feature type="transmembrane region" description="Helical" evidence="8">
    <location>
        <begin position="154"/>
        <end position="173"/>
    </location>
</feature>
<dbReference type="PANTHER" id="PTHR32195:SF26">
    <property type="entry name" value="TRYPTOPHAN OR TYROSINE TRANSPORTER PROTEIN"/>
    <property type="match status" value="1"/>
</dbReference>
<keyword evidence="10" id="KW-1185">Reference proteome</keyword>
<feature type="transmembrane region" description="Helical" evidence="8">
    <location>
        <begin position="304"/>
        <end position="329"/>
    </location>
</feature>
<keyword evidence="2" id="KW-0813">Transport</keyword>